<feature type="domain" description="Nose resistant-to-fluoxetine protein N-terminal" evidence="3">
    <location>
        <begin position="154"/>
        <end position="308"/>
    </location>
</feature>
<dbReference type="EMBL" id="UFQT01000048">
    <property type="protein sequence ID" value="SSX18953.1"/>
    <property type="molecule type" value="Genomic_DNA"/>
</dbReference>
<reference evidence="4" key="1">
    <citation type="submission" date="2018-04" db="EMBL/GenBank/DDBJ databases">
        <authorList>
            <person name="Go L.Y."/>
            <person name="Mitchell J.A."/>
        </authorList>
    </citation>
    <scope>NUCLEOTIDE SEQUENCE</scope>
    <source>
        <tissue evidence="4">Whole organism</tissue>
    </source>
</reference>
<protein>
    <submittedName>
        <fullName evidence="4">CSON011295 protein</fullName>
    </submittedName>
</protein>
<keyword evidence="1" id="KW-1133">Transmembrane helix</keyword>
<feature type="transmembrane region" description="Helical" evidence="1">
    <location>
        <begin position="704"/>
        <end position="727"/>
    </location>
</feature>
<evidence type="ECO:0000259" key="3">
    <source>
        <dbReference type="SMART" id="SM00703"/>
    </source>
</evidence>
<dbReference type="Pfam" id="PF20146">
    <property type="entry name" value="NRF"/>
    <property type="match status" value="1"/>
</dbReference>
<proteinExistence type="predicted"/>
<sequence length="822" mass="94961">MAFIKYIFITLTLLVMNAYLLNSVDKGVCEDNSCLHRSLQKDIESILLSKAINFSEKINESFVDFKLDELNKTYNDSFDHVRIENNSNYSNDRDKSLNKKIKNVDQVNVLDNHSNSIGNTTNYNVNEEDIVKVLSARMLQSTYPFVPSKAKDASNLCRIHTRKFLTYLEKMELWALKMHDSSAKISSGILNGNVNQFGDFDECLSVEEPNQQFKGQYCLVYLQPEINQKSKLLKNLNKLIQSYGMFKSNFNDPGHRVPRFSTVNWGVCVPSSCTYLEVESAMTEYMKNFTEGTGVSMKVRVDKEMCQVKENQWTNKLDKSTIIASAFFLIYFGLLISASLYEYYKTDNKNEWILAFSLIKNTKNILNLKREPNDIACIHGIRAVNAYLLIISHKSMALFFNPYINRTSMAETVGQPWTVIARAASLYTDPFIMMSGLLTTYSLFGRLQKGHHIKIFQEYIGRFLRIAPPLGALILFCTYILPLLGSGPQWNLVITHHSGICKMYWWRNLMFIHNYFGFENMCLTHTHHIGIDTQLFLTAPIFTYLLWKWPKKTFLSLVTLASISTGARYYVTVTKNLSNYVFFGTSVSQLFDTADFMYILPAHRLTVYIMGVLLGYFLRIYKHKQLTKAQLRIGWWTSVILLLVSFFGPAPMGSINYQYNSTHAAIYAALSPIGWCCFFAWVIFTSHLGYNENIVTKFFSWKGFLVTTRISYAVYLTQFPIFFYNVGQTRSAEHYDFLRMTVNWNEYIFILLTSYALTVLFESPFSHFKKLIFNRNSLRAKTEEEKQKTTVESEFSLNNNNNLVDLNSDSNLTTYLENKKTC</sequence>
<dbReference type="InterPro" id="IPR006621">
    <property type="entry name" value="Nose-resist-to-fluoxetine_N"/>
</dbReference>
<feature type="transmembrane region" description="Helical" evidence="1">
    <location>
        <begin position="664"/>
        <end position="684"/>
    </location>
</feature>
<dbReference type="GO" id="GO:0016747">
    <property type="term" value="F:acyltransferase activity, transferring groups other than amino-acyl groups"/>
    <property type="evidence" value="ECO:0007669"/>
    <property type="project" value="InterPro"/>
</dbReference>
<name>A0A336K276_CULSO</name>
<keyword evidence="1" id="KW-0472">Membrane</keyword>
<reference evidence="5" key="2">
    <citation type="submission" date="2018-07" db="EMBL/GenBank/DDBJ databases">
        <authorList>
            <person name="Quirk P.G."/>
            <person name="Krulwich T.A."/>
        </authorList>
    </citation>
    <scope>NUCLEOTIDE SEQUENCE</scope>
</reference>
<dbReference type="PANTHER" id="PTHR11161:SF4">
    <property type="entry name" value="DROP DEAD"/>
    <property type="match status" value="1"/>
</dbReference>
<feature type="signal peptide" evidence="2">
    <location>
        <begin position="1"/>
        <end position="23"/>
    </location>
</feature>
<dbReference type="VEuPathDB" id="VectorBase:CSON011295"/>
<accession>A0A336K276</accession>
<evidence type="ECO:0000313" key="5">
    <source>
        <dbReference type="EMBL" id="SSX18953.1"/>
    </source>
</evidence>
<keyword evidence="1" id="KW-0812">Transmembrane</keyword>
<dbReference type="Pfam" id="PF01757">
    <property type="entry name" value="Acyl_transf_3"/>
    <property type="match status" value="1"/>
</dbReference>
<dbReference type="InterPro" id="IPR002656">
    <property type="entry name" value="Acyl_transf_3_dom"/>
</dbReference>
<dbReference type="InterPro" id="IPR052728">
    <property type="entry name" value="O2_lipid_transport_reg"/>
</dbReference>
<dbReference type="OMA" id="CQVRDQR"/>
<feature type="chain" id="PRO_5033342555" evidence="2">
    <location>
        <begin position="24"/>
        <end position="822"/>
    </location>
</feature>
<dbReference type="AlphaFoldDB" id="A0A336K276"/>
<dbReference type="SMART" id="SM00703">
    <property type="entry name" value="NRF"/>
    <property type="match status" value="1"/>
</dbReference>
<evidence type="ECO:0000256" key="2">
    <source>
        <dbReference type="SAM" id="SignalP"/>
    </source>
</evidence>
<feature type="transmembrane region" description="Helical" evidence="1">
    <location>
        <begin position="554"/>
        <end position="571"/>
    </location>
</feature>
<feature type="transmembrane region" description="Helical" evidence="1">
    <location>
        <begin position="464"/>
        <end position="484"/>
    </location>
</feature>
<evidence type="ECO:0000256" key="1">
    <source>
        <dbReference type="SAM" id="Phobius"/>
    </source>
</evidence>
<dbReference type="EMBL" id="UFQS01000048">
    <property type="protein sequence ID" value="SSW98567.1"/>
    <property type="molecule type" value="Genomic_DNA"/>
</dbReference>
<organism evidence="4">
    <name type="scientific">Culicoides sonorensis</name>
    <name type="common">Biting midge</name>
    <dbReference type="NCBI Taxonomy" id="179676"/>
    <lineage>
        <taxon>Eukaryota</taxon>
        <taxon>Metazoa</taxon>
        <taxon>Ecdysozoa</taxon>
        <taxon>Arthropoda</taxon>
        <taxon>Hexapoda</taxon>
        <taxon>Insecta</taxon>
        <taxon>Pterygota</taxon>
        <taxon>Neoptera</taxon>
        <taxon>Endopterygota</taxon>
        <taxon>Diptera</taxon>
        <taxon>Nematocera</taxon>
        <taxon>Chironomoidea</taxon>
        <taxon>Ceratopogonidae</taxon>
        <taxon>Ceratopogoninae</taxon>
        <taxon>Culicoides</taxon>
        <taxon>Monoculicoides</taxon>
    </lineage>
</organism>
<feature type="transmembrane region" description="Helical" evidence="1">
    <location>
        <begin position="529"/>
        <end position="547"/>
    </location>
</feature>
<feature type="transmembrane region" description="Helical" evidence="1">
    <location>
        <begin position="747"/>
        <end position="765"/>
    </location>
</feature>
<feature type="transmembrane region" description="Helical" evidence="1">
    <location>
        <begin position="605"/>
        <end position="621"/>
    </location>
</feature>
<feature type="transmembrane region" description="Helical" evidence="1">
    <location>
        <begin position="322"/>
        <end position="344"/>
    </location>
</feature>
<keyword evidence="2" id="KW-0732">Signal</keyword>
<gene>
    <name evidence="4" type="primary">CSON011295</name>
</gene>
<evidence type="ECO:0000313" key="4">
    <source>
        <dbReference type="EMBL" id="SSW98567.1"/>
    </source>
</evidence>
<dbReference type="PANTHER" id="PTHR11161">
    <property type="entry name" value="O-ACYLTRANSFERASE"/>
    <property type="match status" value="1"/>
</dbReference>
<feature type="transmembrane region" description="Helical" evidence="1">
    <location>
        <begin position="633"/>
        <end position="652"/>
    </location>
</feature>